<dbReference type="GO" id="GO:0005576">
    <property type="term" value="C:extracellular region"/>
    <property type="evidence" value="ECO:0007669"/>
    <property type="project" value="UniProtKB-SubCell"/>
</dbReference>
<organism evidence="11 12">
    <name type="scientific">Acanthaster planci</name>
    <name type="common">Crown-of-thorns starfish</name>
    <dbReference type="NCBI Taxonomy" id="133434"/>
    <lineage>
        <taxon>Eukaryota</taxon>
        <taxon>Metazoa</taxon>
        <taxon>Echinodermata</taxon>
        <taxon>Eleutherozoa</taxon>
        <taxon>Asterozoa</taxon>
        <taxon>Asteroidea</taxon>
        <taxon>Valvatacea</taxon>
        <taxon>Valvatida</taxon>
        <taxon>Acanthasteridae</taxon>
        <taxon>Acanthaster</taxon>
    </lineage>
</organism>
<dbReference type="GO" id="GO:0016020">
    <property type="term" value="C:membrane"/>
    <property type="evidence" value="ECO:0007669"/>
    <property type="project" value="TreeGrafter"/>
</dbReference>
<dbReference type="KEGG" id="aplc:110982283"/>
<dbReference type="InterPro" id="IPR051237">
    <property type="entry name" value="Ferric-chelate_Red/DefProt"/>
</dbReference>
<evidence type="ECO:0000256" key="8">
    <source>
        <dbReference type="ARBA" id="ARBA00023022"/>
    </source>
</evidence>
<evidence type="ECO:0000256" key="2">
    <source>
        <dbReference type="ARBA" id="ARBA00008501"/>
    </source>
</evidence>
<comment type="similarity">
    <text evidence="2">Belongs to the insect defense protein family.</text>
</comment>
<keyword evidence="5" id="KW-0399">Innate immunity</keyword>
<keyword evidence="11" id="KW-1185">Reference proteome</keyword>
<dbReference type="PANTHER" id="PTHR45828:SF9">
    <property type="entry name" value="CELL WALL INTEGRITY AND STRESS RESPONSE COMPONENT 4-LIKE-RELATED"/>
    <property type="match status" value="1"/>
</dbReference>
<evidence type="ECO:0000259" key="10">
    <source>
        <dbReference type="PROSITE" id="PS51019"/>
    </source>
</evidence>
<feature type="signal peptide" evidence="9">
    <location>
        <begin position="1"/>
        <end position="24"/>
    </location>
</feature>
<keyword evidence="3" id="KW-0964">Secreted</keyword>
<keyword evidence="6 9" id="KW-0732">Signal</keyword>
<evidence type="ECO:0000256" key="9">
    <source>
        <dbReference type="SAM" id="SignalP"/>
    </source>
</evidence>
<reference evidence="12" key="1">
    <citation type="submission" date="2025-08" db="UniProtKB">
        <authorList>
            <consortium name="RefSeq"/>
        </authorList>
    </citation>
    <scope>IDENTIFICATION</scope>
</reference>
<evidence type="ECO:0000256" key="3">
    <source>
        <dbReference type="ARBA" id="ARBA00022525"/>
    </source>
</evidence>
<evidence type="ECO:0000256" key="1">
    <source>
        <dbReference type="ARBA" id="ARBA00004613"/>
    </source>
</evidence>
<comment type="subcellular location">
    <subcellularLocation>
        <location evidence="1">Secreted</location>
    </subcellularLocation>
</comment>
<dbReference type="PROSITE" id="PS51019">
    <property type="entry name" value="REELIN"/>
    <property type="match status" value="1"/>
</dbReference>
<dbReference type="OMA" id="HCTIANE"/>
<dbReference type="PANTHER" id="PTHR45828">
    <property type="entry name" value="CYTOCHROME B561/FERRIC REDUCTASE TRANSMEMBRANE"/>
    <property type="match status" value="1"/>
</dbReference>
<sequence>MASRGGKCLLILTVIAAVLSGVDSRPDGAPVAACTSLTPSHGVSLANGPSPYSLQLSQSTYTPGGMVSVTVVASQQYRGIILQARRTDGLSTAPQGSWLNLQDAQLLDYKRIRCSSTHDTITHTNRNDKSVSQTFTWLTPITDVGSVRFVMSVVQTYNTYWVNVESNVITYFAGEPLNCPIVFLRPIFSSP</sequence>
<evidence type="ECO:0000256" key="4">
    <source>
        <dbReference type="ARBA" id="ARBA00022529"/>
    </source>
</evidence>
<evidence type="ECO:0000256" key="6">
    <source>
        <dbReference type="ARBA" id="ARBA00022729"/>
    </source>
</evidence>
<gene>
    <name evidence="12" type="primary">LOC110982283</name>
</gene>
<evidence type="ECO:0000313" key="11">
    <source>
        <dbReference type="Proteomes" id="UP000694845"/>
    </source>
</evidence>
<keyword evidence="4" id="KW-0929">Antimicrobial</keyword>
<dbReference type="GO" id="GO:0042742">
    <property type="term" value="P:defense response to bacterium"/>
    <property type="evidence" value="ECO:0007669"/>
    <property type="project" value="UniProtKB-KW"/>
</dbReference>
<dbReference type="GeneID" id="110982283"/>
<protein>
    <submittedName>
        <fullName evidence="12">Defense protein 3</fullName>
    </submittedName>
</protein>
<evidence type="ECO:0000256" key="5">
    <source>
        <dbReference type="ARBA" id="ARBA00022588"/>
    </source>
</evidence>
<dbReference type="GO" id="GO:0045087">
    <property type="term" value="P:innate immune response"/>
    <property type="evidence" value="ECO:0007669"/>
    <property type="project" value="UniProtKB-KW"/>
</dbReference>
<dbReference type="Pfam" id="PF02014">
    <property type="entry name" value="Reeler"/>
    <property type="match status" value="1"/>
</dbReference>
<dbReference type="Gene3D" id="2.60.40.4060">
    <property type="entry name" value="Reeler domain"/>
    <property type="match status" value="1"/>
</dbReference>
<name>A0A8B7YUX4_ACAPL</name>
<dbReference type="OrthoDB" id="2419613at2759"/>
<dbReference type="CDD" id="cd08544">
    <property type="entry name" value="Reeler"/>
    <property type="match status" value="1"/>
</dbReference>
<accession>A0A8B7YUX4</accession>
<feature type="domain" description="Reelin" evidence="10">
    <location>
        <begin position="15"/>
        <end position="186"/>
    </location>
</feature>
<dbReference type="InterPro" id="IPR042307">
    <property type="entry name" value="Reeler_sf"/>
</dbReference>
<keyword evidence="7" id="KW-0391">Immunity</keyword>
<dbReference type="AlphaFoldDB" id="A0A8B7YUX4"/>
<feature type="chain" id="PRO_5034070455" evidence="9">
    <location>
        <begin position="25"/>
        <end position="191"/>
    </location>
</feature>
<proteinExistence type="inferred from homology"/>
<evidence type="ECO:0000256" key="7">
    <source>
        <dbReference type="ARBA" id="ARBA00022859"/>
    </source>
</evidence>
<dbReference type="Proteomes" id="UP000694845">
    <property type="component" value="Unplaced"/>
</dbReference>
<evidence type="ECO:0000313" key="12">
    <source>
        <dbReference type="RefSeq" id="XP_022096285.1"/>
    </source>
</evidence>
<keyword evidence="8" id="KW-0044">Antibiotic</keyword>
<dbReference type="RefSeq" id="XP_022096285.1">
    <property type="nucleotide sequence ID" value="XM_022240593.1"/>
</dbReference>
<dbReference type="InterPro" id="IPR002861">
    <property type="entry name" value="Reeler_dom"/>
</dbReference>